<reference evidence="2 3" key="1">
    <citation type="journal article" date="2016" name="Nat. Commun.">
        <title>Thousands of microbial genomes shed light on interconnected biogeochemical processes in an aquifer system.</title>
        <authorList>
            <person name="Anantharaman K."/>
            <person name="Brown C.T."/>
            <person name="Hug L.A."/>
            <person name="Sharon I."/>
            <person name="Castelle C.J."/>
            <person name="Probst A.J."/>
            <person name="Thomas B.C."/>
            <person name="Singh A."/>
            <person name="Wilkins M.J."/>
            <person name="Karaoz U."/>
            <person name="Brodie E.L."/>
            <person name="Williams K.H."/>
            <person name="Hubbard S.S."/>
            <person name="Banfield J.F."/>
        </authorList>
    </citation>
    <scope>NUCLEOTIDE SEQUENCE [LARGE SCALE GENOMIC DNA]</scope>
</reference>
<feature type="transmembrane region" description="Helical" evidence="1">
    <location>
        <begin position="68"/>
        <end position="91"/>
    </location>
</feature>
<organism evidence="2 3">
    <name type="scientific">Candidatus Curtissbacteria bacterium RIFCSPLOWO2_12_FULL_38_9</name>
    <dbReference type="NCBI Taxonomy" id="1797735"/>
    <lineage>
        <taxon>Bacteria</taxon>
        <taxon>Candidatus Curtissiibacteriota</taxon>
    </lineage>
</organism>
<feature type="transmembrane region" description="Helical" evidence="1">
    <location>
        <begin position="12"/>
        <end position="31"/>
    </location>
</feature>
<sequence length="500" mass="57684">MKLLTIIDIDFILPYLVALFPLVHLAAVNIAEIQLITTLRTFPIILIFVFFANLLMRFFIKEKSKASLVLSLLIIVSFSFGHLVSFINKFVLIGDRYIFIAVFLLCSVLIWKILKIKKNPSYVAKYVALPFVILILISILRMVVYSVSFSSKVEDYSENITPFVSKKENHPDIYYIILDGYARDDVLEELFGYKNHFLTDYLKAKGFYIAEKSKANYLFSFGSDSSSLNYDYLDNLIKNFDINNVDSTIWNSLIQNSRTALKLKSLGYSYYTIRSEFSPLQQNPVANVHFGEKVTLNSFEISFINNCLLKYVLNLFFDFTKSHKNEVLFSFEALNEISYDQTPTFTYAHIVSPHAPFIFDSEGNYTGKGKELSFVENPLKEGKSIEEYREMYLNQLIFIDKKTVETIDSILTNSPTPPIIILQSDHGSITERHFQKDWTELALKERSGILNAYYLPACNSEPYPTITPINTFRLIFRSCFGENLEFLEDKTIVDFPNNQI</sequence>
<dbReference type="Gene3D" id="3.40.720.10">
    <property type="entry name" value="Alkaline Phosphatase, subunit A"/>
    <property type="match status" value="1"/>
</dbReference>
<dbReference type="EMBL" id="MFBY01000047">
    <property type="protein sequence ID" value="OGE12879.1"/>
    <property type="molecule type" value="Genomic_DNA"/>
</dbReference>
<gene>
    <name evidence="2" type="ORF">A3G14_02580</name>
</gene>
<accession>A0A1F5I9D4</accession>
<evidence type="ECO:0000256" key="1">
    <source>
        <dbReference type="SAM" id="Phobius"/>
    </source>
</evidence>
<comment type="caution">
    <text evidence="2">The sequence shown here is derived from an EMBL/GenBank/DDBJ whole genome shotgun (WGS) entry which is preliminary data.</text>
</comment>
<keyword evidence="1" id="KW-0812">Transmembrane</keyword>
<keyword evidence="1" id="KW-0472">Membrane</keyword>
<name>A0A1F5I9D4_9BACT</name>
<keyword evidence="1" id="KW-1133">Transmembrane helix</keyword>
<dbReference type="Proteomes" id="UP000177300">
    <property type="component" value="Unassembled WGS sequence"/>
</dbReference>
<evidence type="ECO:0008006" key="4">
    <source>
        <dbReference type="Google" id="ProtNLM"/>
    </source>
</evidence>
<protein>
    <recommendedName>
        <fullName evidence="4">Sulfatase N-terminal domain-containing protein</fullName>
    </recommendedName>
</protein>
<feature type="transmembrane region" description="Helical" evidence="1">
    <location>
        <begin position="97"/>
        <end position="114"/>
    </location>
</feature>
<feature type="transmembrane region" description="Helical" evidence="1">
    <location>
        <begin position="37"/>
        <end position="56"/>
    </location>
</feature>
<evidence type="ECO:0000313" key="3">
    <source>
        <dbReference type="Proteomes" id="UP000177300"/>
    </source>
</evidence>
<dbReference type="AlphaFoldDB" id="A0A1F5I9D4"/>
<evidence type="ECO:0000313" key="2">
    <source>
        <dbReference type="EMBL" id="OGE12879.1"/>
    </source>
</evidence>
<dbReference type="InterPro" id="IPR017850">
    <property type="entry name" value="Alkaline_phosphatase_core_sf"/>
</dbReference>
<feature type="transmembrane region" description="Helical" evidence="1">
    <location>
        <begin position="126"/>
        <end position="147"/>
    </location>
</feature>
<proteinExistence type="predicted"/>